<name>A0A9X9M4J4_GULGU</name>
<feature type="compositionally biased region" description="Basic and acidic residues" evidence="1">
    <location>
        <begin position="146"/>
        <end position="156"/>
    </location>
</feature>
<keyword evidence="3" id="KW-1185">Reference proteome</keyword>
<comment type="caution">
    <text evidence="2">The sequence shown here is derived from an EMBL/GenBank/DDBJ whole genome shotgun (WGS) entry which is preliminary data.</text>
</comment>
<sequence>MQIRARDVWGGARPPSFRLLKGPERAEDTWRAPAAARLPPDPSRRFPGPRCSSRPGPTPATRAGPAAPQRPRRPPSPNPGAVSPASRAARPPHPRRPGPALVGAAPAAPAAARPRVRLAADGPCSSPRAGHPVRAVRPGPGVSSRGRPDPLGRERVGNAALLSRGRRREVPQLAETRPRGSAGRKADVQGSRGRAPRRTPGEGTLPASGPRVVSAAATSLPQALSPSPVASPVAPASSPVTTLQLPQGPHSNSITGQGPFLHVSGAQVRGAGGCRWARAHTEACPARLPGRRAVQWPAAVKGQVLLGQTSGATSLTFPVLAGCPGQPAAGSVSPSVNHRHL</sequence>
<dbReference type="EMBL" id="CYRY02042704">
    <property type="protein sequence ID" value="VCX36568.1"/>
    <property type="molecule type" value="Genomic_DNA"/>
</dbReference>
<reference evidence="2 3" key="1">
    <citation type="submission" date="2018-10" db="EMBL/GenBank/DDBJ databases">
        <authorList>
            <person name="Ekblom R."/>
            <person name="Jareborg N."/>
        </authorList>
    </citation>
    <scope>NUCLEOTIDE SEQUENCE [LARGE SCALE GENOMIC DNA]</scope>
    <source>
        <tissue evidence="2">Muscle</tissue>
    </source>
</reference>
<feature type="compositionally biased region" description="Basic and acidic residues" evidence="1">
    <location>
        <begin position="21"/>
        <end position="30"/>
    </location>
</feature>
<evidence type="ECO:0000313" key="2">
    <source>
        <dbReference type="EMBL" id="VCX36568.1"/>
    </source>
</evidence>
<feature type="compositionally biased region" description="Low complexity" evidence="1">
    <location>
        <begin position="98"/>
        <end position="120"/>
    </location>
</feature>
<feature type="compositionally biased region" description="Low complexity" evidence="1">
    <location>
        <begin position="59"/>
        <end position="69"/>
    </location>
</feature>
<dbReference type="AlphaFoldDB" id="A0A9X9M4J4"/>
<evidence type="ECO:0000313" key="3">
    <source>
        <dbReference type="Proteomes" id="UP000269945"/>
    </source>
</evidence>
<organism evidence="2 3">
    <name type="scientific">Gulo gulo</name>
    <name type="common">Wolverine</name>
    <name type="synonym">Gluton</name>
    <dbReference type="NCBI Taxonomy" id="48420"/>
    <lineage>
        <taxon>Eukaryota</taxon>
        <taxon>Metazoa</taxon>
        <taxon>Chordata</taxon>
        <taxon>Craniata</taxon>
        <taxon>Vertebrata</taxon>
        <taxon>Euteleostomi</taxon>
        <taxon>Mammalia</taxon>
        <taxon>Eutheria</taxon>
        <taxon>Laurasiatheria</taxon>
        <taxon>Carnivora</taxon>
        <taxon>Caniformia</taxon>
        <taxon>Musteloidea</taxon>
        <taxon>Mustelidae</taxon>
        <taxon>Guloninae</taxon>
        <taxon>Gulo</taxon>
    </lineage>
</organism>
<proteinExistence type="predicted"/>
<feature type="region of interest" description="Disordered" evidence="1">
    <location>
        <begin position="1"/>
        <end position="244"/>
    </location>
</feature>
<evidence type="ECO:0000256" key="1">
    <source>
        <dbReference type="SAM" id="MobiDB-lite"/>
    </source>
</evidence>
<protein>
    <submittedName>
        <fullName evidence="2">Uncharacterized protein</fullName>
    </submittedName>
</protein>
<feature type="compositionally biased region" description="Low complexity" evidence="1">
    <location>
        <begin position="79"/>
        <end position="89"/>
    </location>
</feature>
<gene>
    <name evidence="2" type="ORF">BN2614_LOCUS4</name>
</gene>
<feature type="compositionally biased region" description="Low complexity" evidence="1">
    <location>
        <begin position="225"/>
        <end position="240"/>
    </location>
</feature>
<accession>A0A9X9M4J4</accession>
<dbReference type="Proteomes" id="UP000269945">
    <property type="component" value="Unassembled WGS sequence"/>
</dbReference>